<evidence type="ECO:0000259" key="8">
    <source>
        <dbReference type="Pfam" id="PF00081"/>
    </source>
</evidence>
<dbReference type="Pfam" id="PF00081">
    <property type="entry name" value="Sod_Fe_N"/>
    <property type="match status" value="1"/>
</dbReference>
<dbReference type="InterPro" id="IPR006311">
    <property type="entry name" value="TAT_signal"/>
</dbReference>
<dbReference type="RefSeq" id="WP_006674138.1">
    <property type="nucleotide sequence ID" value="NZ_AOMA01000170.1"/>
</dbReference>
<name>M0LBE9_9EURY</name>
<dbReference type="PATRIC" id="fig|1227454.3.peg.3330"/>
<evidence type="ECO:0000256" key="7">
    <source>
        <dbReference type="SAM" id="MobiDB-lite"/>
    </source>
</evidence>
<dbReference type="EC" id="1.15.1.1" evidence="3"/>
<evidence type="ECO:0000256" key="5">
    <source>
        <dbReference type="ARBA" id="ARBA00023002"/>
    </source>
</evidence>
<reference evidence="10 11" key="1">
    <citation type="journal article" date="2014" name="PLoS Genet.">
        <title>Phylogenetically driven sequencing of extremely halophilic archaea reveals strategies for static and dynamic osmo-response.</title>
        <authorList>
            <person name="Becker E.A."/>
            <person name="Seitzer P.M."/>
            <person name="Tritt A."/>
            <person name="Larsen D."/>
            <person name="Krusor M."/>
            <person name="Yao A.I."/>
            <person name="Wu D."/>
            <person name="Madern D."/>
            <person name="Eisen J.A."/>
            <person name="Darling A.E."/>
            <person name="Facciotti M.T."/>
        </authorList>
    </citation>
    <scope>NUCLEOTIDE SEQUENCE [LARGE SCALE GENOMIC DNA]</scope>
    <source>
        <strain evidence="10 11">JCM 10879</strain>
    </source>
</reference>
<dbReference type="PROSITE" id="PS51318">
    <property type="entry name" value="TAT"/>
    <property type="match status" value="1"/>
</dbReference>
<protein>
    <recommendedName>
        <fullName evidence="3">superoxide dismutase</fullName>
        <ecNumber evidence="3">1.15.1.1</ecNumber>
    </recommendedName>
</protein>
<evidence type="ECO:0000256" key="1">
    <source>
        <dbReference type="ARBA" id="ARBA00001936"/>
    </source>
</evidence>
<evidence type="ECO:0000259" key="9">
    <source>
        <dbReference type="Pfam" id="PF02777"/>
    </source>
</evidence>
<evidence type="ECO:0000256" key="2">
    <source>
        <dbReference type="ARBA" id="ARBA00008714"/>
    </source>
</evidence>
<dbReference type="InterPro" id="IPR001189">
    <property type="entry name" value="Mn/Fe_SOD"/>
</dbReference>
<organism evidence="10 11">
    <name type="scientific">Halobiforma nitratireducens JCM 10879</name>
    <dbReference type="NCBI Taxonomy" id="1227454"/>
    <lineage>
        <taxon>Archaea</taxon>
        <taxon>Methanobacteriati</taxon>
        <taxon>Methanobacteriota</taxon>
        <taxon>Stenosarchaea group</taxon>
        <taxon>Halobacteria</taxon>
        <taxon>Halobacteriales</taxon>
        <taxon>Natrialbaceae</taxon>
        <taxon>Halobiforma</taxon>
    </lineage>
</organism>
<keyword evidence="5" id="KW-0560">Oxidoreductase</keyword>
<feature type="domain" description="Manganese/iron superoxide dismutase C-terminal" evidence="9">
    <location>
        <begin position="136"/>
        <end position="238"/>
    </location>
</feature>
<dbReference type="Pfam" id="PF02777">
    <property type="entry name" value="Sod_Fe_C"/>
    <property type="match status" value="1"/>
</dbReference>
<gene>
    <name evidence="10" type="ORF">C446_16260</name>
</gene>
<dbReference type="InterPro" id="IPR036314">
    <property type="entry name" value="SOD_C_sf"/>
</dbReference>
<dbReference type="FunFam" id="3.55.40.20:FF:000004">
    <property type="entry name" value="Superoxide dismutase [Fe]"/>
    <property type="match status" value="1"/>
</dbReference>
<feature type="region of interest" description="Disordered" evidence="7">
    <location>
        <begin position="252"/>
        <end position="282"/>
    </location>
</feature>
<feature type="domain" description="Manganese/iron superoxide dismutase N-terminal" evidence="8">
    <location>
        <begin position="48"/>
        <end position="128"/>
    </location>
</feature>
<dbReference type="Gene3D" id="1.10.287.990">
    <property type="entry name" value="Fe,Mn superoxide dismutase (SOD) domain"/>
    <property type="match status" value="1"/>
</dbReference>
<dbReference type="Gene3D" id="3.55.40.20">
    <property type="entry name" value="Iron/manganese superoxide dismutase, C-terminal domain"/>
    <property type="match status" value="1"/>
</dbReference>
<dbReference type="STRING" id="1227454.C446_16260"/>
<dbReference type="PROSITE" id="PS00088">
    <property type="entry name" value="SOD_MN"/>
    <property type="match status" value="1"/>
</dbReference>
<evidence type="ECO:0000256" key="4">
    <source>
        <dbReference type="ARBA" id="ARBA00022723"/>
    </source>
</evidence>
<dbReference type="InterPro" id="IPR050265">
    <property type="entry name" value="Fe/Mn_Superoxide_Dismutase"/>
</dbReference>
<dbReference type="GO" id="GO:0004784">
    <property type="term" value="F:superoxide dismutase activity"/>
    <property type="evidence" value="ECO:0007669"/>
    <property type="project" value="UniProtKB-EC"/>
</dbReference>
<evidence type="ECO:0000256" key="6">
    <source>
        <dbReference type="ARBA" id="ARBA00023211"/>
    </source>
</evidence>
<evidence type="ECO:0000313" key="10">
    <source>
        <dbReference type="EMBL" id="EMA30901.1"/>
    </source>
</evidence>
<dbReference type="FunFam" id="1.10.287.990:FF:000001">
    <property type="entry name" value="Superoxide dismutase"/>
    <property type="match status" value="1"/>
</dbReference>
<dbReference type="Proteomes" id="UP000011607">
    <property type="component" value="Unassembled WGS sequence"/>
</dbReference>
<dbReference type="SUPFAM" id="SSF46609">
    <property type="entry name" value="Fe,Mn superoxide dismutase (SOD), N-terminal domain"/>
    <property type="match status" value="1"/>
</dbReference>
<dbReference type="OrthoDB" id="32917at2157"/>
<dbReference type="InterPro" id="IPR019833">
    <property type="entry name" value="Mn/Fe_SOD_BS"/>
</dbReference>
<keyword evidence="6" id="KW-0464">Manganese</keyword>
<comment type="similarity">
    <text evidence="2">Belongs to the iron/manganese superoxide dismutase family.</text>
</comment>
<accession>M0LBE9</accession>
<dbReference type="InterPro" id="IPR019831">
    <property type="entry name" value="Mn/Fe_SOD_N"/>
</dbReference>
<keyword evidence="11" id="KW-1185">Reference proteome</keyword>
<dbReference type="PANTHER" id="PTHR11404">
    <property type="entry name" value="SUPEROXIDE DISMUTASE 2"/>
    <property type="match status" value="1"/>
</dbReference>
<dbReference type="GO" id="GO:0046872">
    <property type="term" value="F:metal ion binding"/>
    <property type="evidence" value="ECO:0007669"/>
    <property type="project" value="UniProtKB-KW"/>
</dbReference>
<keyword evidence="4" id="KW-0479">Metal-binding</keyword>
<dbReference type="EMBL" id="AOMA01000170">
    <property type="protein sequence ID" value="EMA30901.1"/>
    <property type="molecule type" value="Genomic_DNA"/>
</dbReference>
<sequence length="282" mass="31695">MSDERSATRRRHVLGTIGGGLGLALLGSSGVSGAATDRVVDAAADDRRYRLPDLPYEYGALEPHIDERIMELHHGEHHQAYVDGANEALEEFDTRRATDDFAEIRAPKREFSFNYSGHVNHTIFWENLGPDGGGTPEGEFATAIDERFGSFETFQLEFSATADQVEGDGWAMLFYEPLADTLVIGQLEDQHELAHQAAVPILTLDVWEHAYYLQYENDREAYVEAWWNVVDWADVARRYDFVTDHLAGIEPAGERLDDHALEPEPDRQAHESAEKRKSDGPP</sequence>
<comment type="caution">
    <text evidence="10">The sequence shown here is derived from an EMBL/GenBank/DDBJ whole genome shotgun (WGS) entry which is preliminary data.</text>
</comment>
<dbReference type="SUPFAM" id="SSF54719">
    <property type="entry name" value="Fe,Mn superoxide dismutase (SOD), C-terminal domain"/>
    <property type="match status" value="1"/>
</dbReference>
<evidence type="ECO:0000313" key="11">
    <source>
        <dbReference type="Proteomes" id="UP000011607"/>
    </source>
</evidence>
<dbReference type="PRINTS" id="PR01703">
    <property type="entry name" value="MNSODISMTASE"/>
</dbReference>
<dbReference type="PANTHER" id="PTHR11404:SF6">
    <property type="entry name" value="SUPEROXIDE DISMUTASE [MN], MITOCHONDRIAL"/>
    <property type="match status" value="1"/>
</dbReference>
<evidence type="ECO:0000256" key="3">
    <source>
        <dbReference type="ARBA" id="ARBA00012682"/>
    </source>
</evidence>
<proteinExistence type="inferred from homology"/>
<dbReference type="AlphaFoldDB" id="M0LBE9"/>
<dbReference type="InterPro" id="IPR036324">
    <property type="entry name" value="Mn/Fe_SOD_N_sf"/>
</dbReference>
<dbReference type="InterPro" id="IPR019832">
    <property type="entry name" value="Mn/Fe_SOD_C"/>
</dbReference>
<comment type="cofactor">
    <cofactor evidence="1">
        <name>Mn(2+)</name>
        <dbReference type="ChEBI" id="CHEBI:29035"/>
    </cofactor>
</comment>
<dbReference type="eggNOG" id="arCOG04147">
    <property type="taxonomic scope" value="Archaea"/>
</dbReference>